<evidence type="ECO:0000313" key="2">
    <source>
        <dbReference type="Proteomes" id="UP000271098"/>
    </source>
</evidence>
<dbReference type="EMBL" id="UYRT01000302">
    <property type="protein sequence ID" value="VDK27950.1"/>
    <property type="molecule type" value="Genomic_DNA"/>
</dbReference>
<evidence type="ECO:0000313" key="3">
    <source>
        <dbReference type="WBParaSite" id="GPUH_0000036101-mRNA-1"/>
    </source>
</evidence>
<reference evidence="1 2" key="2">
    <citation type="submission" date="2018-11" db="EMBL/GenBank/DDBJ databases">
        <authorList>
            <consortium name="Pathogen Informatics"/>
        </authorList>
    </citation>
    <scope>NUCLEOTIDE SEQUENCE [LARGE SCALE GENOMIC DNA]</scope>
</reference>
<gene>
    <name evidence="1" type="ORF">GPUH_LOCUS362</name>
</gene>
<sequence length="115" mass="13187">MGGNASPDVADLTLSLMEFRYIRRRPNTGLCFFRYNDDILATNCPDFPDRATEIYETALTLNATYFRRCDRFLDLAISLTDVESLMFTTKLWIIPSPSAKLATLIVMLTPLYMME</sequence>
<dbReference type="Proteomes" id="UP000271098">
    <property type="component" value="Unassembled WGS sequence"/>
</dbReference>
<keyword evidence="2" id="KW-1185">Reference proteome</keyword>
<organism evidence="3">
    <name type="scientific">Gongylonema pulchrum</name>
    <dbReference type="NCBI Taxonomy" id="637853"/>
    <lineage>
        <taxon>Eukaryota</taxon>
        <taxon>Metazoa</taxon>
        <taxon>Ecdysozoa</taxon>
        <taxon>Nematoda</taxon>
        <taxon>Chromadorea</taxon>
        <taxon>Rhabditida</taxon>
        <taxon>Spirurina</taxon>
        <taxon>Spiruromorpha</taxon>
        <taxon>Spiruroidea</taxon>
        <taxon>Gongylonematidae</taxon>
        <taxon>Gongylonema</taxon>
    </lineage>
</organism>
<dbReference type="WBParaSite" id="GPUH_0000036101-mRNA-1">
    <property type="protein sequence ID" value="GPUH_0000036101-mRNA-1"/>
    <property type="gene ID" value="GPUH_0000036101"/>
</dbReference>
<evidence type="ECO:0000313" key="1">
    <source>
        <dbReference type="EMBL" id="VDK27950.1"/>
    </source>
</evidence>
<proteinExistence type="predicted"/>
<accession>A0A183CV71</accession>
<reference evidence="3" key="1">
    <citation type="submission" date="2016-06" db="UniProtKB">
        <authorList>
            <consortium name="WormBaseParasite"/>
        </authorList>
    </citation>
    <scope>IDENTIFICATION</scope>
</reference>
<protein>
    <submittedName>
        <fullName evidence="3">Reverse transcriptase domain-containing protein</fullName>
    </submittedName>
</protein>
<name>A0A183CV71_9BILA</name>
<dbReference type="AlphaFoldDB" id="A0A183CV71"/>
<dbReference type="OrthoDB" id="5876303at2759"/>